<evidence type="ECO:0000256" key="2">
    <source>
        <dbReference type="SAM" id="MobiDB-lite"/>
    </source>
</evidence>
<dbReference type="Proteomes" id="UP000663505">
    <property type="component" value="Chromosome"/>
</dbReference>
<dbReference type="EMBL" id="CP071182">
    <property type="protein sequence ID" value="QSO49667.1"/>
    <property type="molecule type" value="Genomic_DNA"/>
</dbReference>
<dbReference type="SUPFAM" id="SSF117892">
    <property type="entry name" value="Band 7/SPFH domain"/>
    <property type="match status" value="1"/>
</dbReference>
<dbReference type="GO" id="GO:0098552">
    <property type="term" value="C:side of membrane"/>
    <property type="evidence" value="ECO:0007669"/>
    <property type="project" value="UniProtKB-ARBA"/>
</dbReference>
<evidence type="ECO:0000313" key="5">
    <source>
        <dbReference type="Proteomes" id="UP000663505"/>
    </source>
</evidence>
<dbReference type="CDD" id="cd08829">
    <property type="entry name" value="SPFH_paraslipin"/>
    <property type="match status" value="1"/>
</dbReference>
<sequence length="366" mass="39352">MIATIVVVVLIVLVILIILRGVRIIPQQRVAIVERLGKYQATLSAGVNIVIPFVDRVARLLDLRTQQVVVPPQMVITKDNVQIQIDTVFFYTIVEPKMATYNIANVVQGIQNITAANIRQVVGHMELDETLSGRDKISMALRTALDEVTESWGVRIDRVEVVDIKPPKEIQDAMEKQMKAEREKRASILQAEGLRQAAILKAEGEKQSAILEAEGMKEAKIQQAEGLRQAQQLEAEGRSKAIRLVAEAEKARIQMIREAGLDKEVLTYQSFEALQGMAQGPSTTLFVPTEAVGVLGALGALKTAFQKSEASGGTEDIIIEGMGPSGNGAMGSGRNGNGRNGSGPMGSGPNGNGSMGPKGPNPKMPG</sequence>
<name>A0A9X7Z8J1_9BACL</name>
<dbReference type="PRINTS" id="PR00721">
    <property type="entry name" value="STOMATIN"/>
</dbReference>
<feature type="compositionally biased region" description="Gly residues" evidence="2">
    <location>
        <begin position="323"/>
        <end position="356"/>
    </location>
</feature>
<dbReference type="InterPro" id="IPR001107">
    <property type="entry name" value="Band_7"/>
</dbReference>
<keyword evidence="5" id="KW-1185">Reference proteome</keyword>
<feature type="region of interest" description="Disordered" evidence="2">
    <location>
        <begin position="322"/>
        <end position="366"/>
    </location>
</feature>
<dbReference type="InterPro" id="IPR001972">
    <property type="entry name" value="Stomatin_HflK_fam"/>
</dbReference>
<gene>
    <name evidence="4" type="ORF">JZ786_03945</name>
</gene>
<dbReference type="GO" id="GO:0005886">
    <property type="term" value="C:plasma membrane"/>
    <property type="evidence" value="ECO:0007669"/>
    <property type="project" value="UniProtKB-ARBA"/>
</dbReference>
<organism evidence="4 5">
    <name type="scientific">Alicyclobacillus mengziensis</name>
    <dbReference type="NCBI Taxonomy" id="2931921"/>
    <lineage>
        <taxon>Bacteria</taxon>
        <taxon>Bacillati</taxon>
        <taxon>Bacillota</taxon>
        <taxon>Bacilli</taxon>
        <taxon>Bacillales</taxon>
        <taxon>Alicyclobacillaceae</taxon>
        <taxon>Alicyclobacillus</taxon>
    </lineage>
</organism>
<dbReference type="Pfam" id="PF01145">
    <property type="entry name" value="Band_7"/>
    <property type="match status" value="1"/>
</dbReference>
<dbReference type="KEGG" id="afx:JZ786_03945"/>
<dbReference type="InterPro" id="IPR036013">
    <property type="entry name" value="Band_7/SPFH_dom_sf"/>
</dbReference>
<evidence type="ECO:0000259" key="3">
    <source>
        <dbReference type="SMART" id="SM00244"/>
    </source>
</evidence>
<protein>
    <submittedName>
        <fullName evidence="4">SPFH/Band 7/PHB domain protein</fullName>
    </submittedName>
</protein>
<comment type="similarity">
    <text evidence="1">Belongs to the band 7/mec-2 family.</text>
</comment>
<dbReference type="PANTHER" id="PTHR43327:SF10">
    <property type="entry name" value="STOMATIN-LIKE PROTEIN 2, MITOCHONDRIAL"/>
    <property type="match status" value="1"/>
</dbReference>
<dbReference type="FunFam" id="3.30.479.30:FF:000004">
    <property type="entry name" value="Putative membrane protease family, stomatin"/>
    <property type="match status" value="1"/>
</dbReference>
<evidence type="ECO:0000256" key="1">
    <source>
        <dbReference type="ARBA" id="ARBA00008164"/>
    </source>
</evidence>
<reference evidence="4 5" key="1">
    <citation type="submission" date="2021-02" db="EMBL/GenBank/DDBJ databases">
        <title>Alicyclobacillus curvatus sp. nov. and Alicyclobacillus mengziensis sp. nov., two acidophilic bacteria isolated from acid mine drainage.</title>
        <authorList>
            <person name="Huang Y."/>
        </authorList>
    </citation>
    <scope>NUCLEOTIDE SEQUENCE [LARGE SCALE GENOMIC DNA]</scope>
    <source>
        <strain evidence="4 5">S30H14</strain>
    </source>
</reference>
<dbReference type="RefSeq" id="WP_206658975.1">
    <property type="nucleotide sequence ID" value="NZ_CP071182.1"/>
</dbReference>
<dbReference type="SMART" id="SM00244">
    <property type="entry name" value="PHB"/>
    <property type="match status" value="1"/>
</dbReference>
<evidence type="ECO:0000313" key="4">
    <source>
        <dbReference type="EMBL" id="QSO49667.1"/>
    </source>
</evidence>
<dbReference type="Gene3D" id="3.30.479.30">
    <property type="entry name" value="Band 7 domain"/>
    <property type="match status" value="1"/>
</dbReference>
<dbReference type="InterPro" id="IPR050710">
    <property type="entry name" value="Band7/mec-2_domain"/>
</dbReference>
<dbReference type="AlphaFoldDB" id="A0A9X7Z8J1"/>
<proteinExistence type="inferred from homology"/>
<accession>A0A9X7Z8J1</accession>
<dbReference type="PANTHER" id="PTHR43327">
    <property type="entry name" value="STOMATIN-LIKE PROTEIN 2, MITOCHONDRIAL"/>
    <property type="match status" value="1"/>
</dbReference>
<feature type="domain" description="Band 7" evidence="3">
    <location>
        <begin position="20"/>
        <end position="178"/>
    </location>
</feature>